<keyword evidence="5 7" id="KW-1133">Transmembrane helix</keyword>
<evidence type="ECO:0000256" key="1">
    <source>
        <dbReference type="ARBA" id="ARBA00004651"/>
    </source>
</evidence>
<feature type="transmembrane region" description="Helical" evidence="7">
    <location>
        <begin position="135"/>
        <end position="154"/>
    </location>
</feature>
<keyword evidence="10" id="KW-1185">Reference proteome</keyword>
<evidence type="ECO:0000259" key="8">
    <source>
        <dbReference type="PROSITE" id="PS50850"/>
    </source>
</evidence>
<dbReference type="InterPro" id="IPR036259">
    <property type="entry name" value="MFS_trans_sf"/>
</dbReference>
<dbReference type="InterPro" id="IPR011701">
    <property type="entry name" value="MFS"/>
</dbReference>
<keyword evidence="6 7" id="KW-0472">Membrane</keyword>
<evidence type="ECO:0000256" key="5">
    <source>
        <dbReference type="ARBA" id="ARBA00022989"/>
    </source>
</evidence>
<feature type="transmembrane region" description="Helical" evidence="7">
    <location>
        <begin position="69"/>
        <end position="91"/>
    </location>
</feature>
<evidence type="ECO:0000313" key="9">
    <source>
        <dbReference type="EMBL" id="MBP2371630.1"/>
    </source>
</evidence>
<reference evidence="9 10" key="1">
    <citation type="submission" date="2021-03" db="EMBL/GenBank/DDBJ databases">
        <title>Sequencing the genomes of 1000 actinobacteria strains.</title>
        <authorList>
            <person name="Klenk H.-P."/>
        </authorList>
    </citation>
    <scope>NUCLEOTIDE SEQUENCE [LARGE SCALE GENOMIC DNA]</scope>
    <source>
        <strain evidence="9 10">DSM 45256</strain>
    </source>
</reference>
<dbReference type="InterPro" id="IPR020846">
    <property type="entry name" value="MFS_dom"/>
</dbReference>
<evidence type="ECO:0000256" key="2">
    <source>
        <dbReference type="ARBA" id="ARBA00022448"/>
    </source>
</evidence>
<keyword evidence="2" id="KW-0813">Transport</keyword>
<gene>
    <name evidence="9" type="ORF">JOF36_007403</name>
</gene>
<comment type="subcellular location">
    <subcellularLocation>
        <location evidence="1">Cell membrane</location>
        <topology evidence="1">Multi-pass membrane protein</topology>
    </subcellularLocation>
</comment>
<evidence type="ECO:0000256" key="3">
    <source>
        <dbReference type="ARBA" id="ARBA00022475"/>
    </source>
</evidence>
<sequence length="174" mass="18809">MATSLTLTTEQFMSFGWRIPFLASIVLVFIGLYVRLNISETPAFAAVTSRKSVARLPIAEVVRHQKREILLAGGSITMIFAFFYIGVTYLTAYGTGTLGLSRVSVLAIGIVAGIFFAATTVAGAVLSDRIGRRKVILAANVVAVPWALVLFRLFRKWSAGEGVSDRGSRVVSLH</sequence>
<evidence type="ECO:0000256" key="7">
    <source>
        <dbReference type="SAM" id="Phobius"/>
    </source>
</evidence>
<comment type="caution">
    <text evidence="9">The sequence shown here is derived from an EMBL/GenBank/DDBJ whole genome shotgun (WGS) entry which is preliminary data.</text>
</comment>
<dbReference type="Pfam" id="PF07690">
    <property type="entry name" value="MFS_1"/>
    <property type="match status" value="1"/>
</dbReference>
<dbReference type="PROSITE" id="PS00216">
    <property type="entry name" value="SUGAR_TRANSPORT_1"/>
    <property type="match status" value="1"/>
</dbReference>
<name>A0ABS4W5Z6_9PSEU</name>
<dbReference type="PANTHER" id="PTHR43045:SF2">
    <property type="entry name" value="INNER MEMBRANE METABOLITE TRANSPORT PROTEIN YHJE"/>
    <property type="match status" value="1"/>
</dbReference>
<organism evidence="9 10">
    <name type="scientific">Pseudonocardia parietis</name>
    <dbReference type="NCBI Taxonomy" id="570936"/>
    <lineage>
        <taxon>Bacteria</taxon>
        <taxon>Bacillati</taxon>
        <taxon>Actinomycetota</taxon>
        <taxon>Actinomycetes</taxon>
        <taxon>Pseudonocardiales</taxon>
        <taxon>Pseudonocardiaceae</taxon>
        <taxon>Pseudonocardia</taxon>
    </lineage>
</organism>
<dbReference type="EMBL" id="JAGINU010000004">
    <property type="protein sequence ID" value="MBP2371630.1"/>
    <property type="molecule type" value="Genomic_DNA"/>
</dbReference>
<feature type="domain" description="Major facilitator superfamily (MFS) profile" evidence="8">
    <location>
        <begin position="1"/>
        <end position="174"/>
    </location>
</feature>
<feature type="transmembrane region" description="Helical" evidence="7">
    <location>
        <begin position="103"/>
        <end position="126"/>
    </location>
</feature>
<accession>A0ABS4W5Z6</accession>
<protein>
    <submittedName>
        <fullName evidence="9">MFS family permease</fullName>
    </submittedName>
</protein>
<dbReference type="InterPro" id="IPR005829">
    <property type="entry name" value="Sugar_transporter_CS"/>
</dbReference>
<dbReference type="Proteomes" id="UP001519295">
    <property type="component" value="Unassembled WGS sequence"/>
</dbReference>
<keyword evidence="3" id="KW-1003">Cell membrane</keyword>
<proteinExistence type="predicted"/>
<evidence type="ECO:0000313" key="10">
    <source>
        <dbReference type="Proteomes" id="UP001519295"/>
    </source>
</evidence>
<feature type="transmembrane region" description="Helical" evidence="7">
    <location>
        <begin position="15"/>
        <end position="34"/>
    </location>
</feature>
<evidence type="ECO:0000256" key="6">
    <source>
        <dbReference type="ARBA" id="ARBA00023136"/>
    </source>
</evidence>
<dbReference type="PANTHER" id="PTHR43045">
    <property type="entry name" value="SHIKIMATE TRANSPORTER"/>
    <property type="match status" value="1"/>
</dbReference>
<dbReference type="SUPFAM" id="SSF103473">
    <property type="entry name" value="MFS general substrate transporter"/>
    <property type="match status" value="1"/>
</dbReference>
<dbReference type="PROSITE" id="PS50850">
    <property type="entry name" value="MFS"/>
    <property type="match status" value="1"/>
</dbReference>
<dbReference type="Gene3D" id="1.20.1250.20">
    <property type="entry name" value="MFS general substrate transporter like domains"/>
    <property type="match status" value="1"/>
</dbReference>
<evidence type="ECO:0000256" key="4">
    <source>
        <dbReference type="ARBA" id="ARBA00022692"/>
    </source>
</evidence>
<keyword evidence="4 7" id="KW-0812">Transmembrane</keyword>